<feature type="compositionally biased region" description="Gly residues" evidence="3">
    <location>
        <begin position="539"/>
        <end position="550"/>
    </location>
</feature>
<feature type="compositionally biased region" description="Gly residues" evidence="3">
    <location>
        <begin position="497"/>
        <end position="509"/>
    </location>
</feature>
<feature type="compositionally biased region" description="Polar residues" evidence="3">
    <location>
        <begin position="135"/>
        <end position="148"/>
    </location>
</feature>
<evidence type="ECO:0000313" key="6">
    <source>
        <dbReference type="Proteomes" id="UP001487740"/>
    </source>
</evidence>
<feature type="compositionally biased region" description="Acidic residues" evidence="3">
    <location>
        <begin position="638"/>
        <end position="654"/>
    </location>
</feature>
<keyword evidence="1" id="KW-1015">Disulfide bond</keyword>
<feature type="region of interest" description="Disordered" evidence="3">
    <location>
        <begin position="1057"/>
        <end position="1087"/>
    </location>
</feature>
<feature type="compositionally biased region" description="Acidic residues" evidence="3">
    <location>
        <begin position="1121"/>
        <end position="1136"/>
    </location>
</feature>
<dbReference type="InterPro" id="IPR035914">
    <property type="entry name" value="Sperma_CUB_dom_sf"/>
</dbReference>
<keyword evidence="6" id="KW-1185">Reference proteome</keyword>
<feature type="region of interest" description="Disordered" evidence="3">
    <location>
        <begin position="595"/>
        <end position="670"/>
    </location>
</feature>
<feature type="compositionally biased region" description="Acidic residues" evidence="3">
    <location>
        <begin position="865"/>
        <end position="874"/>
    </location>
</feature>
<proteinExistence type="predicted"/>
<dbReference type="PROSITE" id="PS01180">
    <property type="entry name" value="CUB"/>
    <property type="match status" value="1"/>
</dbReference>
<feature type="region of interest" description="Disordered" evidence="3">
    <location>
        <begin position="748"/>
        <end position="889"/>
    </location>
</feature>
<reference evidence="5 6" key="1">
    <citation type="submission" date="2023-03" db="EMBL/GenBank/DDBJ databases">
        <title>High-quality genome of Scylla paramamosain provides insights in environmental adaptation.</title>
        <authorList>
            <person name="Zhang L."/>
        </authorList>
    </citation>
    <scope>NUCLEOTIDE SEQUENCE [LARGE SCALE GENOMIC DNA]</scope>
    <source>
        <strain evidence="5">LZ_2023a</strain>
        <tissue evidence="5">Muscle</tissue>
    </source>
</reference>
<feature type="compositionally biased region" description="Basic and acidic residues" evidence="3">
    <location>
        <begin position="252"/>
        <end position="277"/>
    </location>
</feature>
<feature type="region of interest" description="Disordered" evidence="3">
    <location>
        <begin position="446"/>
        <end position="554"/>
    </location>
</feature>
<comment type="caution">
    <text evidence="5">The sequence shown here is derived from an EMBL/GenBank/DDBJ whole genome shotgun (WGS) entry which is preliminary data.</text>
</comment>
<accession>A0AAW0STP3</accession>
<feature type="domain" description="CUB" evidence="4">
    <location>
        <begin position="1197"/>
        <end position="1328"/>
    </location>
</feature>
<evidence type="ECO:0000256" key="3">
    <source>
        <dbReference type="SAM" id="MobiDB-lite"/>
    </source>
</evidence>
<sequence length="1343" mass="142869">MEVDDKTEGNKGGSADDGSLLVKLNEGEAVYNEDGVTYDEKGAENDNTADFNDEKDAYDVATHNEDDANHKEKEEAEDDKKHDYNEEEITRVQDLLTFDGNKLANNEDKTAGSEDNMAGSEDNTAGSEDNMAGSEDNTAGSEDNTAGSEDNMAGSEDNTAGSEDNTAGSEDNTTGSEDNTTGSEDNTAGSEDNMAGSEDNTTGSEDKTAGSEDNTAGSEDNTAGSEDTAGSKDNTAGSEDKTAGSEDNTAGSEDKTNYGQDKWNEDKTPGSEDKASYSEDNPASPAEEEDAALAGGDTEGATLEYESKDEADEEPSNAGTVTETLNIKYEGDAEFNAMFPNYGAETQDIIDHLPDQVQNPNLGGSVPNYAEEKTDLSEVVPEYVEENPNLSEAKPDYVGNTDLTESLPDCVEKNPDFSESVPDYGERSETENLSKLKDAVPIGVIRGGGGGGGGGTEEELAASEGGGGGGEEFSASGAGVGEEKDEEGGVDIEEVRGGGGGGGGGGGDAGTAAEEEERVHGVGEGGISAPVKGVRGEGIHLGGAGGGAGAEGHSDKEAALPAFLPDGPFFINLPGTPNAVPVFLTVEPVRVNYVPADQEGGGEGEEEDVGGGGIAERVSGEDKIDTQKEPQETGGEKVDEDEVVKEEVEEEVEEGSPSREIPASTSSSFGSLMNGIYRILDDASAAINEYTNTQSLPHHPNHQYPHPPSPTTTPHHPHHQYQQENQWKATQLKEKLQETKYRLETHHHLEEESEGHKEAPHESSSFVPSRTIPDPFFLMEAPQLGTPTASPEKPPVSEDAETHKGEDYAVQVTSKFGIDTEEGQGGGDKGTVKYKGTVEDVSPVRNPARGAVQNAGPMERQGTDEGAEGTEESETGVTEGDVNVTASDPDLVYGDAASLASHSLSSPPSPSSYTFSTAHTPIKHDAFQGLNLDMLTNRVFQLLTPPPPSQSEDRLNPQYTPFPITTNPPRTTPPATTVSHLPSMEFSPIPEADFEDAFSPAALPEAPDGENAIVEAVSPPRVIGGTPVFSAEDNSIRRVSAAPLRIADEGLYGAPSQATKEALTEEGEGAGGDGGDGGGAGGHGTDLTAHKQVWSFPQSREETPWMPATNTHKEEMKEEQQQEEEQQEEEEEEEDVALPTPRVNFSPRKYTAFNSASDIPGISPLTFSRRLALEGKDRPTTWMEDSVKDTPAAHHPIGPEYYQYLKSLPPNILMSFLQPRAMRARRAAPEEGEHIFCEWNIKTEPGLYLLLTFHNLSAAYSVDCKGAYIEVERENNGYDARWCGTRVSPRHNRPHVIFAKSEVRVTVFDDGDETKETPTGFTADVEGTEGDPDCVYRGSEGRM</sequence>
<name>A0AAW0STP3_SCYPA</name>
<comment type="caution">
    <text evidence="2">Lacks conserved residue(s) required for the propagation of feature annotation.</text>
</comment>
<feature type="compositionally biased region" description="Acidic residues" evidence="3">
    <location>
        <begin position="483"/>
        <end position="492"/>
    </location>
</feature>
<dbReference type="Gene3D" id="2.60.120.290">
    <property type="entry name" value="Spermadhesin, CUB domain"/>
    <property type="match status" value="1"/>
</dbReference>
<feature type="compositionally biased region" description="Polar residues" evidence="3">
    <location>
        <begin position="211"/>
        <end position="225"/>
    </location>
</feature>
<feature type="compositionally biased region" description="Basic and acidic residues" evidence="3">
    <location>
        <begin position="618"/>
        <end position="637"/>
    </location>
</feature>
<feature type="compositionally biased region" description="Gly residues" evidence="3">
    <location>
        <begin position="1069"/>
        <end position="1084"/>
    </location>
</feature>
<dbReference type="InterPro" id="IPR000859">
    <property type="entry name" value="CUB_dom"/>
</dbReference>
<evidence type="ECO:0000313" key="5">
    <source>
        <dbReference type="EMBL" id="KAK8378710.1"/>
    </source>
</evidence>
<gene>
    <name evidence="5" type="ORF">O3P69_009427</name>
</gene>
<feature type="compositionally biased region" description="Basic and acidic residues" evidence="3">
    <location>
        <begin position="52"/>
        <end position="91"/>
    </location>
</feature>
<dbReference type="Proteomes" id="UP001487740">
    <property type="component" value="Unassembled WGS sequence"/>
</dbReference>
<feature type="compositionally biased region" description="Polar residues" evidence="3">
    <location>
        <begin position="156"/>
        <end position="190"/>
    </location>
</feature>
<dbReference type="EMBL" id="JARAKH010000044">
    <property type="protein sequence ID" value="KAK8378710.1"/>
    <property type="molecule type" value="Genomic_DNA"/>
</dbReference>
<feature type="region of interest" description="Disordered" evidence="3">
    <location>
        <begin position="693"/>
        <end position="726"/>
    </location>
</feature>
<feature type="compositionally biased region" description="Low complexity" evidence="3">
    <location>
        <begin position="292"/>
        <end position="303"/>
    </location>
</feature>
<organism evidence="5 6">
    <name type="scientific">Scylla paramamosain</name>
    <name type="common">Mud crab</name>
    <dbReference type="NCBI Taxonomy" id="85552"/>
    <lineage>
        <taxon>Eukaryota</taxon>
        <taxon>Metazoa</taxon>
        <taxon>Ecdysozoa</taxon>
        <taxon>Arthropoda</taxon>
        <taxon>Crustacea</taxon>
        <taxon>Multicrustacea</taxon>
        <taxon>Malacostraca</taxon>
        <taxon>Eumalacostraca</taxon>
        <taxon>Eucarida</taxon>
        <taxon>Decapoda</taxon>
        <taxon>Pleocyemata</taxon>
        <taxon>Brachyura</taxon>
        <taxon>Eubrachyura</taxon>
        <taxon>Portunoidea</taxon>
        <taxon>Portunidae</taxon>
        <taxon>Portuninae</taxon>
        <taxon>Scylla</taxon>
    </lineage>
</organism>
<feature type="compositionally biased region" description="Acidic residues" evidence="3">
    <location>
        <begin position="600"/>
        <end position="609"/>
    </location>
</feature>
<dbReference type="SUPFAM" id="SSF49854">
    <property type="entry name" value="Spermadhesin, CUB domain"/>
    <property type="match status" value="1"/>
</dbReference>
<evidence type="ECO:0000256" key="2">
    <source>
        <dbReference type="PROSITE-ProRule" id="PRU00059"/>
    </source>
</evidence>
<feature type="compositionally biased region" description="Basic and acidic residues" evidence="3">
    <location>
        <begin position="748"/>
        <end position="761"/>
    </location>
</feature>
<feature type="compositionally biased region" description="Gly residues" evidence="3">
    <location>
        <begin position="446"/>
        <end position="455"/>
    </location>
</feature>
<feature type="region of interest" description="Disordered" evidence="3">
    <location>
        <begin position="1112"/>
        <end position="1143"/>
    </location>
</feature>
<evidence type="ECO:0000259" key="4">
    <source>
        <dbReference type="PROSITE" id="PS01180"/>
    </source>
</evidence>
<feature type="region of interest" description="Disordered" evidence="3">
    <location>
        <begin position="387"/>
        <end position="432"/>
    </location>
</feature>
<evidence type="ECO:0000256" key="1">
    <source>
        <dbReference type="ARBA" id="ARBA00023157"/>
    </source>
</evidence>
<feature type="region of interest" description="Disordered" evidence="3">
    <location>
        <begin position="1"/>
        <end position="322"/>
    </location>
</feature>
<protein>
    <recommendedName>
        <fullName evidence="4">CUB domain-containing protein</fullName>
    </recommendedName>
</protein>